<proteinExistence type="predicted"/>
<evidence type="ECO:0000313" key="1">
    <source>
        <dbReference type="EMBL" id="SFC87158.1"/>
    </source>
</evidence>
<name>A0A1I1MVB3_9BACT</name>
<dbReference type="EMBL" id="FOLE01000011">
    <property type="protein sequence ID" value="SFC87158.1"/>
    <property type="molecule type" value="Genomic_DNA"/>
</dbReference>
<dbReference type="STRING" id="927664.SAMN05421780_11128"/>
<dbReference type="PROSITE" id="PS51257">
    <property type="entry name" value="PROKAR_LIPOPROTEIN"/>
    <property type="match status" value="1"/>
</dbReference>
<dbReference type="AlphaFoldDB" id="A0A1I1MVB3"/>
<gene>
    <name evidence="1" type="ORF">SAMN05421780_11128</name>
</gene>
<keyword evidence="2" id="KW-1185">Reference proteome</keyword>
<sequence>MAIKKPKNWVASTLLCCGLLAGCYQQPPKQKAVTQNTDLEPFLKKFKTLPLPLLESDFFMMQAGKAITQPEISRYELGKQDTLWAIGKVYDTRKFSGVICQEKIPHGKQTRLTTLAKDGSKISQLLLTKEVQAEGMDDWRAEITNNMHIFVTHRHFTTDGQAVAKTRMEYLLGENGVIGLLTQKTDTLPLE</sequence>
<evidence type="ECO:0000313" key="2">
    <source>
        <dbReference type="Proteomes" id="UP000199514"/>
    </source>
</evidence>
<organism evidence="1 2">
    <name type="scientific">Flexibacter flexilis DSM 6793</name>
    <dbReference type="NCBI Taxonomy" id="927664"/>
    <lineage>
        <taxon>Bacteria</taxon>
        <taxon>Pseudomonadati</taxon>
        <taxon>Bacteroidota</taxon>
        <taxon>Cytophagia</taxon>
        <taxon>Cytophagales</taxon>
        <taxon>Flexibacteraceae</taxon>
        <taxon>Flexibacter</taxon>
    </lineage>
</organism>
<dbReference type="Proteomes" id="UP000199514">
    <property type="component" value="Unassembled WGS sequence"/>
</dbReference>
<dbReference type="RefSeq" id="WP_091515545.1">
    <property type="nucleotide sequence ID" value="NZ_FOLE01000011.1"/>
</dbReference>
<accession>A0A1I1MVB3</accession>
<reference evidence="1 2" key="1">
    <citation type="submission" date="2016-10" db="EMBL/GenBank/DDBJ databases">
        <authorList>
            <person name="de Groot N.N."/>
        </authorList>
    </citation>
    <scope>NUCLEOTIDE SEQUENCE [LARGE SCALE GENOMIC DNA]</scope>
    <source>
        <strain evidence="1 2">DSM 6793</strain>
    </source>
</reference>
<protein>
    <submittedName>
        <fullName evidence="1">Uncharacterized protein</fullName>
    </submittedName>
</protein>